<proteinExistence type="predicted"/>
<name>A0A8S4AE32_9TELE</name>
<feature type="compositionally biased region" description="Acidic residues" evidence="1">
    <location>
        <begin position="51"/>
        <end position="67"/>
    </location>
</feature>
<dbReference type="Proteomes" id="UP000677803">
    <property type="component" value="Unassembled WGS sequence"/>
</dbReference>
<dbReference type="AlphaFoldDB" id="A0A8S4AE32"/>
<protein>
    <submittedName>
        <fullName evidence="2">(Atlantic silverside) hypothetical protein</fullName>
    </submittedName>
</protein>
<evidence type="ECO:0000313" key="3">
    <source>
        <dbReference type="Proteomes" id="UP000677803"/>
    </source>
</evidence>
<dbReference type="EMBL" id="CAJRST010000002">
    <property type="protein sequence ID" value="CAG5862156.1"/>
    <property type="molecule type" value="Genomic_DNA"/>
</dbReference>
<sequence length="93" mass="10200">METQGSRITQACHDQTPTLSCQPPFSSYLSHQPPGQYGQISLRKNTNPTPPEEEGEVVEEEEEEEEGGGGGGEERDPVTMLRLPSRPMDEASN</sequence>
<evidence type="ECO:0000313" key="2">
    <source>
        <dbReference type="EMBL" id="CAG5862156.1"/>
    </source>
</evidence>
<feature type="compositionally biased region" description="Polar residues" evidence="1">
    <location>
        <begin position="38"/>
        <end position="47"/>
    </location>
</feature>
<gene>
    <name evidence="2" type="ORF">MMEN_LOCUS1123</name>
</gene>
<reference evidence="2" key="1">
    <citation type="submission" date="2021-05" db="EMBL/GenBank/DDBJ databases">
        <authorList>
            <person name="Tigano A."/>
        </authorList>
    </citation>
    <scope>NUCLEOTIDE SEQUENCE</scope>
</reference>
<keyword evidence="3" id="KW-1185">Reference proteome</keyword>
<comment type="caution">
    <text evidence="2">The sequence shown here is derived from an EMBL/GenBank/DDBJ whole genome shotgun (WGS) entry which is preliminary data.</text>
</comment>
<evidence type="ECO:0000256" key="1">
    <source>
        <dbReference type="SAM" id="MobiDB-lite"/>
    </source>
</evidence>
<feature type="compositionally biased region" description="Polar residues" evidence="1">
    <location>
        <begin position="1"/>
        <end position="30"/>
    </location>
</feature>
<organism evidence="2 3">
    <name type="scientific">Menidia menidia</name>
    <name type="common">Atlantic silverside</name>
    <dbReference type="NCBI Taxonomy" id="238744"/>
    <lineage>
        <taxon>Eukaryota</taxon>
        <taxon>Metazoa</taxon>
        <taxon>Chordata</taxon>
        <taxon>Craniata</taxon>
        <taxon>Vertebrata</taxon>
        <taxon>Euteleostomi</taxon>
        <taxon>Actinopterygii</taxon>
        <taxon>Neopterygii</taxon>
        <taxon>Teleostei</taxon>
        <taxon>Neoteleostei</taxon>
        <taxon>Acanthomorphata</taxon>
        <taxon>Ovalentaria</taxon>
        <taxon>Atherinomorphae</taxon>
        <taxon>Atheriniformes</taxon>
        <taxon>Atherinopsidae</taxon>
        <taxon>Menidiinae</taxon>
        <taxon>Menidia</taxon>
    </lineage>
</organism>
<feature type="region of interest" description="Disordered" evidence="1">
    <location>
        <begin position="1"/>
        <end position="93"/>
    </location>
</feature>
<accession>A0A8S4AE32</accession>